<evidence type="ECO:0000256" key="2">
    <source>
        <dbReference type="ARBA" id="ARBA00009262"/>
    </source>
</evidence>
<evidence type="ECO:0000256" key="7">
    <source>
        <dbReference type="ARBA" id="ARBA00022801"/>
    </source>
</evidence>
<evidence type="ECO:0000256" key="10">
    <source>
        <dbReference type="PROSITE-ProRule" id="PRU00023"/>
    </source>
</evidence>
<dbReference type="PROSITE" id="PS50072">
    <property type="entry name" value="CSA_PPIASE_2"/>
    <property type="match status" value="1"/>
</dbReference>
<evidence type="ECO:0000313" key="15">
    <source>
        <dbReference type="EMBL" id="KAK9902349.1"/>
    </source>
</evidence>
<feature type="compositionally biased region" description="Gly residues" evidence="12">
    <location>
        <begin position="598"/>
        <end position="623"/>
    </location>
</feature>
<comment type="domain">
    <text evidence="11">The VLRF1 domain mediates binding to the 60S ribosomal subunit.</text>
</comment>
<feature type="compositionally biased region" description="Low complexity" evidence="12">
    <location>
        <begin position="1"/>
        <end position="19"/>
    </location>
</feature>
<dbReference type="Proteomes" id="UP001457282">
    <property type="component" value="Unassembled WGS sequence"/>
</dbReference>
<dbReference type="InterPro" id="IPR002130">
    <property type="entry name" value="Cyclophilin-type_PPIase_dom"/>
</dbReference>
<dbReference type="InterPro" id="IPR029000">
    <property type="entry name" value="Cyclophilin-like_dom_sf"/>
</dbReference>
<dbReference type="SUPFAM" id="SSF48403">
    <property type="entry name" value="Ankyrin repeat"/>
    <property type="match status" value="1"/>
</dbReference>
<feature type="domain" description="PPIase cyclophilin-type" evidence="13">
    <location>
        <begin position="630"/>
        <end position="777"/>
    </location>
</feature>
<evidence type="ECO:0000256" key="11">
    <source>
        <dbReference type="PROSITE-ProRule" id="PRU01389"/>
    </source>
</evidence>
<dbReference type="PROSITE" id="PS50297">
    <property type="entry name" value="ANK_REP_REGION"/>
    <property type="match status" value="1"/>
</dbReference>
<comment type="caution">
    <text evidence="15">The sequence shown here is derived from an EMBL/GenBank/DDBJ whole genome shotgun (WGS) entry which is preliminary data.</text>
</comment>
<comment type="subcellular location">
    <subcellularLocation>
        <location evidence="1">Cytoplasm</location>
    </subcellularLocation>
</comment>
<evidence type="ECO:0000259" key="14">
    <source>
        <dbReference type="PROSITE" id="PS52044"/>
    </source>
</evidence>
<feature type="repeat" description="ANK" evidence="10">
    <location>
        <begin position="423"/>
        <end position="455"/>
    </location>
</feature>
<evidence type="ECO:0000256" key="1">
    <source>
        <dbReference type="ARBA" id="ARBA00004496"/>
    </source>
</evidence>
<evidence type="ECO:0000313" key="16">
    <source>
        <dbReference type="Proteomes" id="UP001457282"/>
    </source>
</evidence>
<dbReference type="PROSITE" id="PS52044">
    <property type="entry name" value="VLRF1"/>
    <property type="match status" value="1"/>
</dbReference>
<dbReference type="InterPro" id="IPR002110">
    <property type="entry name" value="Ankyrin_rpt"/>
</dbReference>
<feature type="region of interest" description="Disordered" evidence="12">
    <location>
        <begin position="1"/>
        <end position="23"/>
    </location>
</feature>
<gene>
    <name evidence="15" type="ORF">M0R45_001715</name>
</gene>
<feature type="active site" evidence="11">
    <location>
        <position position="262"/>
    </location>
</feature>
<dbReference type="GO" id="GO:0004519">
    <property type="term" value="F:endonuclease activity"/>
    <property type="evidence" value="ECO:0007669"/>
    <property type="project" value="UniProtKB-KW"/>
</dbReference>
<dbReference type="GO" id="GO:0003755">
    <property type="term" value="F:peptidyl-prolyl cis-trans isomerase activity"/>
    <property type="evidence" value="ECO:0007669"/>
    <property type="project" value="InterPro"/>
</dbReference>
<keyword evidence="7 11" id="KW-0378">Hydrolase</keyword>
<keyword evidence="16" id="KW-1185">Reference proteome</keyword>
<dbReference type="GO" id="GO:0006457">
    <property type="term" value="P:protein folding"/>
    <property type="evidence" value="ECO:0007669"/>
    <property type="project" value="InterPro"/>
</dbReference>
<evidence type="ECO:0008006" key="17">
    <source>
        <dbReference type="Google" id="ProtNLM"/>
    </source>
</evidence>
<dbReference type="GO" id="GO:0036503">
    <property type="term" value="P:ERAD pathway"/>
    <property type="evidence" value="ECO:0007669"/>
    <property type="project" value="TreeGrafter"/>
</dbReference>
<evidence type="ECO:0000259" key="13">
    <source>
        <dbReference type="PROSITE" id="PS50072"/>
    </source>
</evidence>
<feature type="compositionally biased region" description="Acidic residues" evidence="12">
    <location>
        <begin position="64"/>
        <end position="74"/>
    </location>
</feature>
<evidence type="ECO:0000256" key="9">
    <source>
        <dbReference type="ARBA" id="ARBA00023054"/>
    </source>
</evidence>
<protein>
    <recommendedName>
        <fullName evidence="17">Peptidylprolyl isomerase</fullName>
    </recommendedName>
</protein>
<dbReference type="PRINTS" id="PR00153">
    <property type="entry name" value="CSAPPISMRASE"/>
</dbReference>
<evidence type="ECO:0000256" key="3">
    <source>
        <dbReference type="ARBA" id="ARBA00022490"/>
    </source>
</evidence>
<keyword evidence="5" id="KW-0677">Repeat</keyword>
<dbReference type="InterPro" id="IPR036770">
    <property type="entry name" value="Ankyrin_rpt-contain_sf"/>
</dbReference>
<feature type="region of interest" description="Disordered" evidence="12">
    <location>
        <begin position="524"/>
        <end position="566"/>
    </location>
</feature>
<feature type="domain" description="VLRF1" evidence="14">
    <location>
        <begin position="219"/>
        <end position="358"/>
    </location>
</feature>
<evidence type="ECO:0000256" key="12">
    <source>
        <dbReference type="SAM" id="MobiDB-lite"/>
    </source>
</evidence>
<dbReference type="FunFam" id="2.40.100.10:FF:000026">
    <property type="entry name" value="Peptidyl-prolyl cis-trans isomerase"/>
    <property type="match status" value="1"/>
</dbReference>
<name>A0AAW1VJV4_RUBAR</name>
<dbReference type="PANTHER" id="PTHR16036">
    <property type="entry name" value="ANKYRIN REPEAT AND ZINC FINGER DOMAIN-CONTAINING PROTEIN 1"/>
    <property type="match status" value="1"/>
</dbReference>
<dbReference type="InterPro" id="IPR020892">
    <property type="entry name" value="Cyclophilin-type_PPIase_CS"/>
</dbReference>
<feature type="region of interest" description="Disordered" evidence="12">
    <location>
        <begin position="592"/>
        <end position="624"/>
    </location>
</feature>
<keyword evidence="4 11" id="KW-0540">Nuclease</keyword>
<comment type="similarity">
    <text evidence="2 11">Belongs to the ANKZF1/VMS1 family.</text>
</comment>
<dbReference type="SUPFAM" id="SSF50891">
    <property type="entry name" value="Cyclophilin-like"/>
    <property type="match status" value="1"/>
</dbReference>
<dbReference type="PROSITE" id="PS50088">
    <property type="entry name" value="ANK_REPEAT"/>
    <property type="match status" value="1"/>
</dbReference>
<dbReference type="Pfam" id="PF00160">
    <property type="entry name" value="Pro_isomerase"/>
    <property type="match status" value="1"/>
</dbReference>
<evidence type="ECO:0000256" key="5">
    <source>
        <dbReference type="ARBA" id="ARBA00022737"/>
    </source>
</evidence>
<dbReference type="InterPro" id="IPR041175">
    <property type="entry name" value="VLRF1/Vms1"/>
</dbReference>
<organism evidence="15 16">
    <name type="scientific">Rubus argutus</name>
    <name type="common">Southern blackberry</name>
    <dbReference type="NCBI Taxonomy" id="59490"/>
    <lineage>
        <taxon>Eukaryota</taxon>
        <taxon>Viridiplantae</taxon>
        <taxon>Streptophyta</taxon>
        <taxon>Embryophyta</taxon>
        <taxon>Tracheophyta</taxon>
        <taxon>Spermatophyta</taxon>
        <taxon>Magnoliopsida</taxon>
        <taxon>eudicotyledons</taxon>
        <taxon>Gunneridae</taxon>
        <taxon>Pentapetalae</taxon>
        <taxon>rosids</taxon>
        <taxon>fabids</taxon>
        <taxon>Rosales</taxon>
        <taxon>Rosaceae</taxon>
        <taxon>Rosoideae</taxon>
        <taxon>Rosoideae incertae sedis</taxon>
        <taxon>Rubus</taxon>
    </lineage>
</organism>
<sequence length="784" mass="85776">MASEPPRTTTTTSSKATAAAREKRQRSIFEVPANFFDSCAILTSSGLSVASTFVTSTNNSALETLDDSVPDNDDQDRSQNAGVSHRCTCNTCKAEFESLQDQRFHFKSDIHRFNVKLSLAGKNIVKEEDFDELTSDSFKDFDVSSISGSEEDEPEPEKVGPFKLSRASFRQKLFIHLQTGERISIWKCLITNESGPESNLSCDEMLERLNTVVQEPRDNTCFRIVLLASGGHFAGCVFDGNKIVAHKTFHRYVVRAKSGKKQSSNDASGRAAHSAGASLRRHNELALKKDIQELLAAWKPYFDASSCVFVYAPSSNHQLLSNGEKPYFSHQKVRNIPMTIRRPTMKEARRIYDQLTQVYYEQDEIEAPLSSKEELPLSSGIESNIISSMAKVNIVEPSTEACSSIRESNELAISSESDGEGKGSSTPLHEAAESGNGPKVLELLEQGLDPCVRDERGRTPYMLANDKEVRNTFRRFMASNLDKWDWQAAKVPSALTKEMEESQAAKQAEKDAKKKAKAKELKKLRKEKEKKAQAQAAASKNTLMVTQSSSSPQPSRGSKVSKEEELKRALAAEREKRAAAAERRMATAAALSAQGSEGIDGGYSMGNANGGGSRDGASGGGSNGKSVTLHTNLGDIKCEIFCDEVPKAAENFLALCASGYYDGTIFHRNIKGFMIQGGDPTGTGKGGTSIWGKKFNDEIRESLKHNARGILSMANSGPNTNGSQFFISYAKQPHLNGLYTVFGKVIHGFEVLDIMEKTQTGAGDRPLAEIRLNRVTIHANPLAG</sequence>
<proteinExistence type="inferred from homology"/>
<dbReference type="AlphaFoldDB" id="A0AAW1VJV4"/>
<dbReference type="Gene3D" id="2.40.100.10">
    <property type="entry name" value="Cyclophilin-like"/>
    <property type="match status" value="1"/>
</dbReference>
<dbReference type="InterPro" id="IPR047139">
    <property type="entry name" value="ANKZ1/VMS1"/>
</dbReference>
<feature type="region of interest" description="Disordered" evidence="12">
    <location>
        <begin position="410"/>
        <end position="435"/>
    </location>
</feature>
<evidence type="ECO:0000256" key="6">
    <source>
        <dbReference type="ARBA" id="ARBA00022759"/>
    </source>
</evidence>
<dbReference type="PROSITE" id="PS00170">
    <property type="entry name" value="CSA_PPIASE_1"/>
    <property type="match status" value="1"/>
</dbReference>
<dbReference type="Pfam" id="PF18826">
    <property type="entry name" value="bVLRF1"/>
    <property type="match status" value="1"/>
</dbReference>
<accession>A0AAW1VJV4</accession>
<reference evidence="15 16" key="1">
    <citation type="journal article" date="2023" name="G3 (Bethesda)">
        <title>A chromosome-length genome assembly and annotation of blackberry (Rubus argutus, cv. 'Hillquist').</title>
        <authorList>
            <person name="Bruna T."/>
            <person name="Aryal R."/>
            <person name="Dudchenko O."/>
            <person name="Sargent D.J."/>
            <person name="Mead D."/>
            <person name="Buti M."/>
            <person name="Cavallini A."/>
            <person name="Hytonen T."/>
            <person name="Andres J."/>
            <person name="Pham M."/>
            <person name="Weisz D."/>
            <person name="Mascagni F."/>
            <person name="Usai G."/>
            <person name="Natali L."/>
            <person name="Bassil N."/>
            <person name="Fernandez G.E."/>
            <person name="Lomsadze A."/>
            <person name="Armour M."/>
            <person name="Olukolu B."/>
            <person name="Poorten T."/>
            <person name="Britton C."/>
            <person name="Davik J."/>
            <person name="Ashrafi H."/>
            <person name="Aiden E.L."/>
            <person name="Borodovsky M."/>
            <person name="Worthington M."/>
        </authorList>
    </citation>
    <scope>NUCLEOTIDE SEQUENCE [LARGE SCALE GENOMIC DNA]</scope>
    <source>
        <strain evidence="15">PI 553951</strain>
    </source>
</reference>
<dbReference type="CDD" id="cd01928">
    <property type="entry name" value="Cyclophilin_PPIL3_like"/>
    <property type="match status" value="1"/>
</dbReference>
<dbReference type="Gene3D" id="1.25.40.20">
    <property type="entry name" value="Ankyrin repeat-containing domain"/>
    <property type="match status" value="1"/>
</dbReference>
<keyword evidence="3 11" id="KW-0963">Cytoplasm</keyword>
<evidence type="ECO:0000256" key="8">
    <source>
        <dbReference type="ARBA" id="ARBA00023043"/>
    </source>
</evidence>
<keyword evidence="8 10" id="KW-0040">ANK repeat</keyword>
<feature type="region of interest" description="Disordered" evidence="12">
    <location>
        <begin position="63"/>
        <end position="82"/>
    </location>
</feature>
<dbReference type="GO" id="GO:0005737">
    <property type="term" value="C:cytoplasm"/>
    <property type="evidence" value="ECO:0007669"/>
    <property type="project" value="UniProtKB-SubCell"/>
</dbReference>
<dbReference type="EMBL" id="JBEDUW010000259">
    <property type="protein sequence ID" value="KAK9902349.1"/>
    <property type="molecule type" value="Genomic_DNA"/>
</dbReference>
<dbReference type="GO" id="GO:0016787">
    <property type="term" value="F:hydrolase activity"/>
    <property type="evidence" value="ECO:0007669"/>
    <property type="project" value="UniProtKB-KW"/>
</dbReference>
<keyword evidence="6 11" id="KW-0255">Endonuclease</keyword>
<evidence type="ECO:0000256" key="4">
    <source>
        <dbReference type="ARBA" id="ARBA00022722"/>
    </source>
</evidence>
<keyword evidence="9" id="KW-0175">Coiled coil</keyword>
<dbReference type="PANTHER" id="PTHR16036:SF2">
    <property type="entry name" value="TRNA ENDONUCLEASE ANKZF1"/>
    <property type="match status" value="1"/>
</dbReference>